<organism evidence="1 2">
    <name type="scientific">Actinoallomurus liliacearum</name>
    <dbReference type="NCBI Taxonomy" id="1080073"/>
    <lineage>
        <taxon>Bacteria</taxon>
        <taxon>Bacillati</taxon>
        <taxon>Actinomycetota</taxon>
        <taxon>Actinomycetes</taxon>
        <taxon>Streptosporangiales</taxon>
        <taxon>Thermomonosporaceae</taxon>
        <taxon>Actinoallomurus</taxon>
    </lineage>
</organism>
<gene>
    <name evidence="1" type="ORF">GCM10023195_03260</name>
</gene>
<dbReference type="EMBL" id="BAABHJ010000001">
    <property type="protein sequence ID" value="GAA4601335.1"/>
    <property type="molecule type" value="Genomic_DNA"/>
</dbReference>
<dbReference type="RefSeq" id="WP_345346951.1">
    <property type="nucleotide sequence ID" value="NZ_BAABHJ010000001.1"/>
</dbReference>
<reference evidence="2" key="1">
    <citation type="journal article" date="2019" name="Int. J. Syst. Evol. Microbiol.">
        <title>The Global Catalogue of Microorganisms (GCM) 10K type strain sequencing project: providing services to taxonomists for standard genome sequencing and annotation.</title>
        <authorList>
            <consortium name="The Broad Institute Genomics Platform"/>
            <consortium name="The Broad Institute Genome Sequencing Center for Infectious Disease"/>
            <person name="Wu L."/>
            <person name="Ma J."/>
        </authorList>
    </citation>
    <scope>NUCLEOTIDE SEQUENCE [LARGE SCALE GENOMIC DNA]</scope>
    <source>
        <strain evidence="2">JCM 17938</strain>
    </source>
</reference>
<evidence type="ECO:0000313" key="2">
    <source>
        <dbReference type="Proteomes" id="UP001500212"/>
    </source>
</evidence>
<evidence type="ECO:0000313" key="1">
    <source>
        <dbReference type="EMBL" id="GAA4601335.1"/>
    </source>
</evidence>
<keyword evidence="2" id="KW-1185">Reference proteome</keyword>
<dbReference type="Proteomes" id="UP001500212">
    <property type="component" value="Unassembled WGS sequence"/>
</dbReference>
<proteinExistence type="predicted"/>
<sequence>MEKQREEAAPGGEEVGERRAVVVHRDGVVQSPPVEAEAAAQRHGDESAVIE</sequence>
<comment type="caution">
    <text evidence="1">The sequence shown here is derived from an EMBL/GenBank/DDBJ whole genome shotgun (WGS) entry which is preliminary data.</text>
</comment>
<name>A0ABP8TD60_9ACTN</name>
<protein>
    <submittedName>
        <fullName evidence="1">Uncharacterized protein</fullName>
    </submittedName>
</protein>
<accession>A0ABP8TD60</accession>